<organism evidence="2 3">
    <name type="scientific">Chlamydomonas incerta</name>
    <dbReference type="NCBI Taxonomy" id="51695"/>
    <lineage>
        <taxon>Eukaryota</taxon>
        <taxon>Viridiplantae</taxon>
        <taxon>Chlorophyta</taxon>
        <taxon>core chlorophytes</taxon>
        <taxon>Chlorophyceae</taxon>
        <taxon>CS clade</taxon>
        <taxon>Chlamydomonadales</taxon>
        <taxon>Chlamydomonadaceae</taxon>
        <taxon>Chlamydomonas</taxon>
    </lineage>
</organism>
<protein>
    <submittedName>
        <fullName evidence="2">Uncharacterized protein</fullName>
    </submittedName>
</protein>
<evidence type="ECO:0000313" key="2">
    <source>
        <dbReference type="EMBL" id="KAG2428338.1"/>
    </source>
</evidence>
<reference evidence="2" key="1">
    <citation type="journal article" date="2020" name="bioRxiv">
        <title>Comparative genomics of Chlamydomonas.</title>
        <authorList>
            <person name="Craig R.J."/>
            <person name="Hasan A.R."/>
            <person name="Ness R.W."/>
            <person name="Keightley P.D."/>
        </authorList>
    </citation>
    <scope>NUCLEOTIDE SEQUENCE</scope>
    <source>
        <strain evidence="2">SAG 7.73</strain>
    </source>
</reference>
<feature type="signal peptide" evidence="1">
    <location>
        <begin position="1"/>
        <end position="34"/>
    </location>
</feature>
<comment type="caution">
    <text evidence="2">The sequence shown here is derived from an EMBL/GenBank/DDBJ whole genome shotgun (WGS) entry which is preliminary data.</text>
</comment>
<evidence type="ECO:0000313" key="3">
    <source>
        <dbReference type="Proteomes" id="UP000650467"/>
    </source>
</evidence>
<sequence length="339" mass="35766">MDRARKAVWQPAMPRPVQLVLALALMMCAAVGSASTVVPTVNDTPTPLLPSLSNDTSSGLVPAPLLSTNETLSADVRRHHRRHLQSCQDLTSYGGKAVCSTCCATWKNQGKCDGSGSTVLGGGNVKTVICPKTCGACATGPSPSASPNNGGGCPSGWSPAVGTLYDSWPKPNTRECKDYSGCQWAGRFNFGPSSEKPCKSPSMLLDGGNGDKTCRYPPDVVKGWNMAATYDLDSSPLYGKKLQVMVQTAPLRTVTVNVMDVCKDSDCKMCCRDNTGNKAWKLIDLEKGPASALLGFDTSSAKFDINDVNYPVHNGLRKGAASGAMALCYKIVGAADKFP</sequence>
<dbReference type="OrthoDB" id="535454at2759"/>
<evidence type="ECO:0000256" key="1">
    <source>
        <dbReference type="SAM" id="SignalP"/>
    </source>
</evidence>
<accession>A0A835VWE1</accession>
<keyword evidence="3" id="KW-1185">Reference proteome</keyword>
<keyword evidence="1" id="KW-0732">Signal</keyword>
<dbReference type="Proteomes" id="UP000650467">
    <property type="component" value="Unassembled WGS sequence"/>
</dbReference>
<dbReference type="AlphaFoldDB" id="A0A835VWE1"/>
<feature type="chain" id="PRO_5032966026" evidence="1">
    <location>
        <begin position="35"/>
        <end position="339"/>
    </location>
</feature>
<proteinExistence type="predicted"/>
<gene>
    <name evidence="2" type="ORF">HXX76_010484</name>
</gene>
<name>A0A835VWE1_CHLIN</name>
<dbReference type="EMBL" id="JAEHOC010000035">
    <property type="protein sequence ID" value="KAG2428338.1"/>
    <property type="molecule type" value="Genomic_DNA"/>
</dbReference>